<dbReference type="InterPro" id="IPR016035">
    <property type="entry name" value="Acyl_Trfase/lysoPLipase"/>
</dbReference>
<dbReference type="Gene3D" id="3.40.1090.10">
    <property type="entry name" value="Cytosolic phospholipase A2 catalytic domain"/>
    <property type="match status" value="2"/>
</dbReference>
<organism evidence="7 8">
    <name type="scientific">Pseudomonas fluorescens</name>
    <dbReference type="NCBI Taxonomy" id="294"/>
    <lineage>
        <taxon>Bacteria</taxon>
        <taxon>Pseudomonadati</taxon>
        <taxon>Pseudomonadota</taxon>
        <taxon>Gammaproteobacteria</taxon>
        <taxon>Pseudomonadales</taxon>
        <taxon>Pseudomonadaceae</taxon>
        <taxon>Pseudomonas</taxon>
    </lineage>
</organism>
<feature type="compositionally biased region" description="Basic and acidic residues" evidence="4">
    <location>
        <begin position="134"/>
        <end position="144"/>
    </location>
</feature>
<dbReference type="Pfam" id="PF01510">
    <property type="entry name" value="Amidase_2"/>
    <property type="match status" value="1"/>
</dbReference>
<keyword evidence="2" id="KW-0442">Lipid degradation</keyword>
<feature type="domain" description="PNPLA" evidence="6">
    <location>
        <begin position="253"/>
        <end position="466"/>
    </location>
</feature>
<dbReference type="InterPro" id="IPR050301">
    <property type="entry name" value="NTE"/>
</dbReference>
<dbReference type="InterPro" id="IPR002502">
    <property type="entry name" value="Amidase_domain"/>
</dbReference>
<keyword evidence="3" id="KW-0443">Lipid metabolism</keyword>
<feature type="domain" description="N-acetylmuramoyl-L-alanine amidase" evidence="5">
    <location>
        <begin position="26"/>
        <end position="167"/>
    </location>
</feature>
<evidence type="ECO:0000256" key="2">
    <source>
        <dbReference type="ARBA" id="ARBA00022963"/>
    </source>
</evidence>
<dbReference type="RefSeq" id="WP_150784606.1">
    <property type="nucleotide sequence ID" value="NZ_CABVII010000019.1"/>
</dbReference>
<evidence type="ECO:0000256" key="1">
    <source>
        <dbReference type="ARBA" id="ARBA00022801"/>
    </source>
</evidence>
<keyword evidence="1" id="KW-0378">Hydrolase</keyword>
<evidence type="ECO:0000259" key="5">
    <source>
        <dbReference type="Pfam" id="PF01510"/>
    </source>
</evidence>
<dbReference type="SUPFAM" id="SSF55846">
    <property type="entry name" value="N-acetylmuramoyl-L-alanine amidase-like"/>
    <property type="match status" value="1"/>
</dbReference>
<proteinExistence type="predicted"/>
<accession>A0A5E7MIG3</accession>
<dbReference type="InterPro" id="IPR036505">
    <property type="entry name" value="Amidase/PGRP_sf"/>
</dbReference>
<dbReference type="GO" id="GO:0008745">
    <property type="term" value="F:N-acetylmuramoyl-L-alanine amidase activity"/>
    <property type="evidence" value="ECO:0007669"/>
    <property type="project" value="InterPro"/>
</dbReference>
<dbReference type="Pfam" id="PF01734">
    <property type="entry name" value="Patatin"/>
    <property type="match status" value="1"/>
</dbReference>
<dbReference type="PANTHER" id="PTHR14226">
    <property type="entry name" value="NEUROPATHY TARGET ESTERASE/SWISS CHEESE D.MELANOGASTER"/>
    <property type="match status" value="1"/>
</dbReference>
<dbReference type="GO" id="GO:0009253">
    <property type="term" value="P:peptidoglycan catabolic process"/>
    <property type="evidence" value="ECO:0007669"/>
    <property type="project" value="InterPro"/>
</dbReference>
<dbReference type="PANTHER" id="PTHR14226:SF78">
    <property type="entry name" value="SLR0060 PROTEIN"/>
    <property type="match status" value="1"/>
</dbReference>
<dbReference type="Proteomes" id="UP000385207">
    <property type="component" value="Unassembled WGS sequence"/>
</dbReference>
<dbReference type="SUPFAM" id="SSF52151">
    <property type="entry name" value="FabD/lysophospholipase-like"/>
    <property type="match status" value="1"/>
</dbReference>
<feature type="region of interest" description="Disordered" evidence="4">
    <location>
        <begin position="128"/>
        <end position="147"/>
    </location>
</feature>
<evidence type="ECO:0000313" key="8">
    <source>
        <dbReference type="Proteomes" id="UP000385207"/>
    </source>
</evidence>
<evidence type="ECO:0000313" key="7">
    <source>
        <dbReference type="EMBL" id="VVP24391.1"/>
    </source>
</evidence>
<evidence type="ECO:0000256" key="4">
    <source>
        <dbReference type="SAM" id="MobiDB-lite"/>
    </source>
</evidence>
<dbReference type="AlphaFoldDB" id="A0A5E7MIG3"/>
<evidence type="ECO:0000256" key="3">
    <source>
        <dbReference type="ARBA" id="ARBA00023098"/>
    </source>
</evidence>
<dbReference type="Gene3D" id="3.40.80.10">
    <property type="entry name" value="Peptidoglycan recognition protein-like"/>
    <property type="match status" value="1"/>
</dbReference>
<reference evidence="7 8" key="1">
    <citation type="submission" date="2019-09" db="EMBL/GenBank/DDBJ databases">
        <authorList>
            <person name="Chandra G."/>
            <person name="Truman W A."/>
        </authorList>
    </citation>
    <scope>NUCLEOTIDE SEQUENCE [LARGE SCALE GENOMIC DNA]</scope>
    <source>
        <strain evidence="7">PS862</strain>
    </source>
</reference>
<gene>
    <name evidence="7" type="ORF">PS862_04023</name>
</gene>
<dbReference type="OrthoDB" id="9813090at2"/>
<evidence type="ECO:0000259" key="6">
    <source>
        <dbReference type="Pfam" id="PF01734"/>
    </source>
</evidence>
<name>A0A5E7MIG3_PSEFL</name>
<dbReference type="InterPro" id="IPR002641">
    <property type="entry name" value="PNPLA_dom"/>
</dbReference>
<sequence length="611" mass="66568">MAKCPFAEQRPITGTSGSYTGGVFKIVHHTTEGGSAEGAFTAFKSNRSDPHFTVDASKIYQHIDTDTAARSLRNAKDGVQTNRDRALQIEVVGFAGKPKNKATLKNLARLCRWLEQIHDVPLVWPSGLPKPAKNGKDPGGHLRSTENWTKGGHFGHCHVPENTHWDPAYTKTEVGYLMAAKFDAAGKLTNAQDPDIVALENQPMAIDGDTTFEIMGDHADVGEASASNVEPVNVAVTEQPESAAGRPESGVGLCLSGGGYRAMLFHVGSLWRLYETGQLFSLQRISSVSGGSITSAVLALAWKHLPFDGARGPFEARVVDPIRALARRTLDADAIIGGFLLPGSIGENVAAAYDKYLFDGATLQDLPDTPRFVINATNVQSCVLWRFSKPYMGDYRVGLIEKPDFSIARAVAASSAFPPVLSPLTIELHPAAFKPGSGDDLQRPPFTSDVVLADGGVYDNLGLETVWKRYETVLVSDAGAKIKPEEEPKHDWPRHAYRVLDLIDNQVRSLRKRALIASYQAKPDDPGKRLGTYWGIGTQYDHYSGRALTLSCNAARTQELAGISTRLKRLDEELQERLINWGYAVTDAALRTYVDAELNKPKAFPYPDSGV</sequence>
<dbReference type="GO" id="GO:0016042">
    <property type="term" value="P:lipid catabolic process"/>
    <property type="evidence" value="ECO:0007669"/>
    <property type="project" value="UniProtKB-KW"/>
</dbReference>
<evidence type="ECO:0008006" key="9">
    <source>
        <dbReference type="Google" id="ProtNLM"/>
    </source>
</evidence>
<dbReference type="EMBL" id="CABVII010000019">
    <property type="protein sequence ID" value="VVP24391.1"/>
    <property type="molecule type" value="Genomic_DNA"/>
</dbReference>
<protein>
    <recommendedName>
        <fullName evidence="9">PNPLA domain-containing protein</fullName>
    </recommendedName>
</protein>